<sequence length="838" mass="93824">MPDHKLYTVGWICAVEAELVAVMELLDEEEDGPVDAPLSDNNTYTLGRIGKHNVVIAALPSGQYGTTSAANVARDMVRSFPNIRIGLMVGIGGGVPTKHDIRLGDVVVSSPNRRDGGVIQYDYGKAIQGQGLLIKGSLNQPPTSILTAMAKLRAIQTRRGHNLQKTVQSVLAKNERLFNEYQRPPLETDKLYKPDFVHVIPGKTCSLTCDETKVIPRSPRSSKEDSHKVHYGLIASGNQVMKDAIVRDKLAVDEEVLCFEMEAAGLNNHFPCVVIRGICDYSDSHKNDAWQGFSAMMAAAYAKELLLQISPQRVEAEMKIEELLANVCEPILEMSEKVGALNLRWKREDEFNILEWISEFEYTSQQYHFIQQRQPHTGQWFLECENLQTWLHSPGTMLYCPGMPGAGKTIMAATTIEYLGSELDKTAGLGYVYCNYQKTNQQTTRNLLASLLRQLAQSFSPLPDVVTSLYLTKNHGRQPAAMQEIIETLHAVVNMCTGTFIVIDGLDELEATDSCQSTFVSEIRSLRDQTMANILVSSRPSQRLKEMLEPCLTEKIYAHEEDLSLYVDQWMAEMPMLSDDNADLSEKGKDKLKIAIREGVIQAVKGVFLAAPSFMESLKEGTTTNKILTTLRKFRSGPGAYNDAYEKTMVQIRNQSPKQRELARIALIWMAFAKWPLTLLELQYALSVRPEISAIGEGDLQNINKVDHVTMGLVRTERSSNSVTLLHHTTIEYFRANPGSLLFSGGQTLTGTELNGTALRQVHLEITLTCDAYRYLAFPVFETGRRYKSSKDRRKQQDLYPLSRYVIHNLTYHAIMAGLVNPARLHSRAYAALSSPYI</sequence>
<feature type="domain" description="Nephrocystin 3-like N-terminal" evidence="3">
    <location>
        <begin position="377"/>
        <end position="539"/>
    </location>
</feature>
<evidence type="ECO:0000256" key="1">
    <source>
        <dbReference type="ARBA" id="ARBA00022737"/>
    </source>
</evidence>
<name>A0A8H4JLR9_9HYPO</name>
<dbReference type="GO" id="GO:0003824">
    <property type="term" value="F:catalytic activity"/>
    <property type="evidence" value="ECO:0007669"/>
    <property type="project" value="InterPro"/>
</dbReference>
<dbReference type="SUPFAM" id="SSF53167">
    <property type="entry name" value="Purine and uridine phosphorylases"/>
    <property type="match status" value="1"/>
</dbReference>
<dbReference type="PANTHER" id="PTHR46082:SF11">
    <property type="entry name" value="AAA+ ATPASE DOMAIN-CONTAINING PROTEIN-RELATED"/>
    <property type="match status" value="1"/>
</dbReference>
<dbReference type="InterPro" id="IPR053137">
    <property type="entry name" value="NLR-like"/>
</dbReference>
<gene>
    <name evidence="4" type="ORF">FACUT_7429</name>
</gene>
<dbReference type="GO" id="GO:0009116">
    <property type="term" value="P:nucleoside metabolic process"/>
    <property type="evidence" value="ECO:0007669"/>
    <property type="project" value="InterPro"/>
</dbReference>
<dbReference type="Gene3D" id="3.40.50.1580">
    <property type="entry name" value="Nucleoside phosphorylase domain"/>
    <property type="match status" value="1"/>
</dbReference>
<reference evidence="4 5" key="1">
    <citation type="submission" date="2020-01" db="EMBL/GenBank/DDBJ databases">
        <title>Identification and distribution of gene clusters putatively required for synthesis of sphingolipid metabolism inhibitors in phylogenetically diverse species of the filamentous fungus Fusarium.</title>
        <authorList>
            <person name="Kim H.-S."/>
            <person name="Busman M."/>
            <person name="Brown D.W."/>
            <person name="Divon H."/>
            <person name="Uhlig S."/>
            <person name="Proctor R.H."/>
        </authorList>
    </citation>
    <scope>NUCLEOTIDE SEQUENCE [LARGE SCALE GENOMIC DNA]</scope>
    <source>
        <strain evidence="4 5">NRRL 13308</strain>
    </source>
</reference>
<dbReference type="InterPro" id="IPR035994">
    <property type="entry name" value="Nucleoside_phosphorylase_sf"/>
</dbReference>
<dbReference type="EMBL" id="JAADJF010000193">
    <property type="protein sequence ID" value="KAF4435070.1"/>
    <property type="molecule type" value="Genomic_DNA"/>
</dbReference>
<dbReference type="Proteomes" id="UP000536711">
    <property type="component" value="Unassembled WGS sequence"/>
</dbReference>
<dbReference type="InterPro" id="IPR000845">
    <property type="entry name" value="Nucleoside_phosphorylase_d"/>
</dbReference>
<dbReference type="Pfam" id="PF24883">
    <property type="entry name" value="NPHP3_N"/>
    <property type="match status" value="1"/>
</dbReference>
<accession>A0A8H4JLR9</accession>
<dbReference type="SUPFAM" id="SSF52540">
    <property type="entry name" value="P-loop containing nucleoside triphosphate hydrolases"/>
    <property type="match status" value="1"/>
</dbReference>
<dbReference type="PANTHER" id="PTHR46082">
    <property type="entry name" value="ATP/GTP-BINDING PROTEIN-RELATED"/>
    <property type="match status" value="1"/>
</dbReference>
<protein>
    <submittedName>
        <fullName evidence="4">Purine and uridine phosphorylase</fullName>
    </submittedName>
</protein>
<keyword evidence="5" id="KW-1185">Reference proteome</keyword>
<evidence type="ECO:0000259" key="2">
    <source>
        <dbReference type="Pfam" id="PF01048"/>
    </source>
</evidence>
<evidence type="ECO:0000259" key="3">
    <source>
        <dbReference type="Pfam" id="PF24883"/>
    </source>
</evidence>
<evidence type="ECO:0000313" key="5">
    <source>
        <dbReference type="Proteomes" id="UP000536711"/>
    </source>
</evidence>
<keyword evidence="1" id="KW-0677">Repeat</keyword>
<dbReference type="InterPro" id="IPR056884">
    <property type="entry name" value="NPHP3-like_N"/>
</dbReference>
<dbReference type="OrthoDB" id="1577640at2759"/>
<feature type="domain" description="Nucleoside phosphorylase" evidence="2">
    <location>
        <begin position="9"/>
        <end position="287"/>
    </location>
</feature>
<evidence type="ECO:0000313" key="4">
    <source>
        <dbReference type="EMBL" id="KAF4435070.1"/>
    </source>
</evidence>
<dbReference type="AlphaFoldDB" id="A0A8H4JLR9"/>
<dbReference type="InterPro" id="IPR027417">
    <property type="entry name" value="P-loop_NTPase"/>
</dbReference>
<organism evidence="4 5">
    <name type="scientific">Fusarium acutatum</name>
    <dbReference type="NCBI Taxonomy" id="78861"/>
    <lineage>
        <taxon>Eukaryota</taxon>
        <taxon>Fungi</taxon>
        <taxon>Dikarya</taxon>
        <taxon>Ascomycota</taxon>
        <taxon>Pezizomycotina</taxon>
        <taxon>Sordariomycetes</taxon>
        <taxon>Hypocreomycetidae</taxon>
        <taxon>Hypocreales</taxon>
        <taxon>Nectriaceae</taxon>
        <taxon>Fusarium</taxon>
        <taxon>Fusarium fujikuroi species complex</taxon>
    </lineage>
</organism>
<dbReference type="Gene3D" id="3.40.50.300">
    <property type="entry name" value="P-loop containing nucleotide triphosphate hydrolases"/>
    <property type="match status" value="1"/>
</dbReference>
<dbReference type="Pfam" id="PF01048">
    <property type="entry name" value="PNP_UDP_1"/>
    <property type="match status" value="1"/>
</dbReference>
<comment type="caution">
    <text evidence="4">The sequence shown here is derived from an EMBL/GenBank/DDBJ whole genome shotgun (WGS) entry which is preliminary data.</text>
</comment>
<proteinExistence type="predicted"/>